<evidence type="ECO:0000313" key="15">
    <source>
        <dbReference type="EMBL" id="CAJ0588981.1"/>
    </source>
</evidence>
<feature type="coiled-coil region" evidence="12">
    <location>
        <begin position="11"/>
        <end position="38"/>
    </location>
</feature>
<dbReference type="FunFam" id="4.10.260.10:FF:000001">
    <property type="entry name" value="Guanine nucleotide-binding protein subunit gamma"/>
    <property type="match status" value="1"/>
</dbReference>
<evidence type="ECO:0000256" key="12">
    <source>
        <dbReference type="SAM" id="Coils"/>
    </source>
</evidence>
<evidence type="ECO:0000256" key="11">
    <source>
        <dbReference type="RuleBase" id="RU004973"/>
    </source>
</evidence>
<dbReference type="SMART" id="SM01224">
    <property type="entry name" value="G_gamma"/>
    <property type="match status" value="1"/>
</dbReference>
<dbReference type="InterPro" id="IPR001770">
    <property type="entry name" value="G-protein_gamma"/>
</dbReference>
<dbReference type="SMART" id="SM00224">
    <property type="entry name" value="GGL"/>
    <property type="match status" value="1"/>
</dbReference>
<organism evidence="15 16">
    <name type="scientific">Cylicocyclus nassatus</name>
    <name type="common">Nematode worm</name>
    <dbReference type="NCBI Taxonomy" id="53992"/>
    <lineage>
        <taxon>Eukaryota</taxon>
        <taxon>Metazoa</taxon>
        <taxon>Ecdysozoa</taxon>
        <taxon>Nematoda</taxon>
        <taxon>Chromadorea</taxon>
        <taxon>Rhabditida</taxon>
        <taxon>Rhabditina</taxon>
        <taxon>Rhabditomorpha</taxon>
        <taxon>Strongyloidea</taxon>
        <taxon>Strongylidae</taxon>
        <taxon>Cylicocyclus</taxon>
    </lineage>
</organism>
<feature type="compositionally biased region" description="Polar residues" evidence="13">
    <location>
        <begin position="58"/>
        <end position="67"/>
    </location>
</feature>
<evidence type="ECO:0000256" key="8">
    <source>
        <dbReference type="ARBA" id="ARBA00023288"/>
    </source>
</evidence>
<evidence type="ECO:0000256" key="7">
    <source>
        <dbReference type="ARBA" id="ARBA00023224"/>
    </source>
</evidence>
<evidence type="ECO:0000256" key="3">
    <source>
        <dbReference type="ARBA" id="ARBA00016111"/>
    </source>
</evidence>
<dbReference type="InterPro" id="IPR015898">
    <property type="entry name" value="G-protein_gamma-like_dom"/>
</dbReference>
<dbReference type="PROSITE" id="PS50058">
    <property type="entry name" value="G_PROTEIN_GAMMA"/>
    <property type="match status" value="1"/>
</dbReference>
<feature type="compositionally biased region" description="Basic and acidic residues" evidence="13">
    <location>
        <begin position="70"/>
        <end position="79"/>
    </location>
</feature>
<keyword evidence="5" id="KW-0488">Methylation</keyword>
<comment type="subunit">
    <text evidence="10">G proteins are composed of 3 units, alpha, beta and gamma. Interacts with gpb-1 and gpb-2.</text>
</comment>
<keyword evidence="4 11" id="KW-1003">Cell membrane</keyword>
<dbReference type="GO" id="GO:0031681">
    <property type="term" value="F:G-protein beta-subunit binding"/>
    <property type="evidence" value="ECO:0007669"/>
    <property type="project" value="InterPro"/>
</dbReference>
<comment type="subcellular location">
    <subcellularLocation>
        <location evidence="1 11">Cell membrane</location>
        <topology evidence="1 11">Lipid-anchor</topology>
        <orientation evidence="1 11">Cytoplasmic side</orientation>
    </subcellularLocation>
</comment>
<comment type="subunit">
    <text evidence="11">G proteins are composed of 3 units; alpha, beta and gamma.</text>
</comment>
<evidence type="ECO:0000256" key="13">
    <source>
        <dbReference type="SAM" id="MobiDB-lite"/>
    </source>
</evidence>
<dbReference type="InterPro" id="IPR036284">
    <property type="entry name" value="GGL_sf"/>
</dbReference>
<comment type="similarity">
    <text evidence="2 11">Belongs to the G protein gamma family.</text>
</comment>
<evidence type="ECO:0000259" key="14">
    <source>
        <dbReference type="PROSITE" id="PS50058"/>
    </source>
</evidence>
<comment type="function">
    <text evidence="11">Guanine nucleotide-binding proteins (G proteins) are involved as a modulator or transducer in various transmembrane signaling systems. The beta and gamma chains are required for the GTPase activity, for replacement of GDP by GTP, and for G protein-effector interaction.</text>
</comment>
<feature type="domain" description="G protein gamma" evidence="14">
    <location>
        <begin position="4"/>
        <end position="79"/>
    </location>
</feature>
<gene>
    <name evidence="15" type="ORF">CYNAS_LOCUS964</name>
</gene>
<evidence type="ECO:0000256" key="2">
    <source>
        <dbReference type="ARBA" id="ARBA00007431"/>
    </source>
</evidence>
<dbReference type="CDD" id="cd00068">
    <property type="entry name" value="GGL"/>
    <property type="match status" value="1"/>
</dbReference>
<reference evidence="15" key="1">
    <citation type="submission" date="2023-07" db="EMBL/GenBank/DDBJ databases">
        <authorList>
            <consortium name="CYATHOMIX"/>
        </authorList>
    </citation>
    <scope>NUCLEOTIDE SEQUENCE</scope>
    <source>
        <strain evidence="15">N/A</strain>
    </source>
</reference>
<dbReference type="Pfam" id="PF00631">
    <property type="entry name" value="G-gamma"/>
    <property type="match status" value="1"/>
</dbReference>
<keyword evidence="8 11" id="KW-0449">Lipoprotein</keyword>
<keyword evidence="6 11" id="KW-0472">Membrane</keyword>
<dbReference type="Gene3D" id="4.10.260.10">
    <property type="entry name" value="Transducin (heterotrimeric G protein), gamma chain"/>
    <property type="match status" value="1"/>
</dbReference>
<dbReference type="GO" id="GO:0007186">
    <property type="term" value="P:G protein-coupled receptor signaling pathway"/>
    <property type="evidence" value="ECO:0007669"/>
    <property type="project" value="InterPro"/>
</dbReference>
<dbReference type="PRINTS" id="PR00321">
    <property type="entry name" value="GPROTEING"/>
</dbReference>
<keyword evidence="12" id="KW-0175">Coiled coil</keyword>
<evidence type="ECO:0000256" key="4">
    <source>
        <dbReference type="ARBA" id="ARBA00022475"/>
    </source>
</evidence>
<evidence type="ECO:0000256" key="9">
    <source>
        <dbReference type="ARBA" id="ARBA00023289"/>
    </source>
</evidence>
<dbReference type="EMBL" id="CATQJL010000001">
    <property type="protein sequence ID" value="CAJ0588981.1"/>
    <property type="molecule type" value="Genomic_DNA"/>
</dbReference>
<feature type="region of interest" description="Disordered" evidence="13">
    <location>
        <begin position="57"/>
        <end position="79"/>
    </location>
</feature>
<keyword evidence="7 11" id="KW-0807">Transducer</keyword>
<sequence>MTSNTTNVRQISKMDQKMESMKAVVEQLRRETQVQRKNVSEVARDLLDYCEKHKGSDTLVSGTTDAQNPFREKKGCTMI</sequence>
<dbReference type="Proteomes" id="UP001176961">
    <property type="component" value="Unassembled WGS sequence"/>
</dbReference>
<evidence type="ECO:0000256" key="6">
    <source>
        <dbReference type="ARBA" id="ARBA00023136"/>
    </source>
</evidence>
<accession>A0AA36GHT8</accession>
<keyword evidence="16" id="KW-1185">Reference proteome</keyword>
<comment type="caution">
    <text evidence="15">The sequence shown here is derived from an EMBL/GenBank/DDBJ whole genome shotgun (WGS) entry which is preliminary data.</text>
</comment>
<protein>
    <recommendedName>
        <fullName evidence="3 11">Guanine nucleotide-binding protein subunit gamma</fullName>
    </recommendedName>
</protein>
<evidence type="ECO:0000313" key="16">
    <source>
        <dbReference type="Proteomes" id="UP001176961"/>
    </source>
</evidence>
<evidence type="ECO:0000256" key="1">
    <source>
        <dbReference type="ARBA" id="ARBA00004342"/>
    </source>
</evidence>
<evidence type="ECO:0000256" key="10">
    <source>
        <dbReference type="ARBA" id="ARBA00062735"/>
    </source>
</evidence>
<dbReference type="AlphaFoldDB" id="A0AA36GHT8"/>
<proteinExistence type="inferred from homology"/>
<evidence type="ECO:0000256" key="5">
    <source>
        <dbReference type="ARBA" id="ARBA00022481"/>
    </source>
</evidence>
<dbReference type="SUPFAM" id="SSF48670">
    <property type="entry name" value="Transducin (heterotrimeric G protein), gamma chain"/>
    <property type="match status" value="1"/>
</dbReference>
<keyword evidence="9" id="KW-0636">Prenylation</keyword>
<dbReference type="GO" id="GO:0005834">
    <property type="term" value="C:heterotrimeric G-protein complex"/>
    <property type="evidence" value="ECO:0007669"/>
    <property type="project" value="InterPro"/>
</dbReference>
<dbReference type="PANTHER" id="PTHR13809">
    <property type="entry name" value="GUANINE NUCLEOTIDE-BINDING PROTEIN GAMMA SUBUNIT"/>
    <property type="match status" value="1"/>
</dbReference>
<name>A0AA36GHT8_CYLNA</name>